<reference evidence="1" key="1">
    <citation type="submission" date="2021-03" db="EMBL/GenBank/DDBJ databases">
        <title>Streptomyces poriferae sp. nov., a novel marine sponge-derived Actinobacteria species with anti-MRSA activity.</title>
        <authorList>
            <person name="Sandoval-Powers M."/>
            <person name="Kralova S."/>
            <person name="Nguyen G.-S."/>
            <person name="Fawwal D."/>
            <person name="Degnes K."/>
            <person name="Klinkenberg G."/>
            <person name="Sletta H."/>
            <person name="Wentzel A."/>
            <person name="Liles M.R."/>
        </authorList>
    </citation>
    <scope>NUCLEOTIDE SEQUENCE</scope>
    <source>
        <strain evidence="1">DSM 41794</strain>
    </source>
</reference>
<accession>A0A939F7X9</accession>
<proteinExistence type="predicted"/>
<evidence type="ECO:0000313" key="2">
    <source>
        <dbReference type="Proteomes" id="UP000664167"/>
    </source>
</evidence>
<evidence type="ECO:0000313" key="1">
    <source>
        <dbReference type="EMBL" id="MBO0513712.1"/>
    </source>
</evidence>
<dbReference type="AlphaFoldDB" id="A0A939F7X9"/>
<dbReference type="Proteomes" id="UP000664167">
    <property type="component" value="Unassembled WGS sequence"/>
</dbReference>
<dbReference type="EMBL" id="JAFLRJ010000160">
    <property type="protein sequence ID" value="MBO0513712.1"/>
    <property type="molecule type" value="Genomic_DNA"/>
</dbReference>
<gene>
    <name evidence="1" type="ORF">J0695_18155</name>
</gene>
<protein>
    <submittedName>
        <fullName evidence="1">Uncharacterized protein</fullName>
    </submittedName>
</protein>
<keyword evidence="2" id="KW-1185">Reference proteome</keyword>
<comment type="caution">
    <text evidence="1">The sequence shown here is derived from an EMBL/GenBank/DDBJ whole genome shotgun (WGS) entry which is preliminary data.</text>
</comment>
<organism evidence="1 2">
    <name type="scientific">Streptomyces beijiangensis</name>
    <dbReference type="NCBI Taxonomy" id="163361"/>
    <lineage>
        <taxon>Bacteria</taxon>
        <taxon>Bacillati</taxon>
        <taxon>Actinomycetota</taxon>
        <taxon>Actinomycetes</taxon>
        <taxon>Kitasatosporales</taxon>
        <taxon>Streptomycetaceae</taxon>
        <taxon>Streptomyces</taxon>
    </lineage>
</organism>
<sequence length="242" mass="25984">MSSSPSALDPVIPRFCAQTGASLPLAWEFAWSPPPDEAVVRLTPPPDPRVLDRDTWPRRLAQDTRLSLSSGARLQHTPVPFLYEGGPVAVLFRTDPAAFVEVPGPVGDALVRGTTVAEVRRAWGRDAAAVDHKLVGMMRYGLLCCGPAPRDRRRTADAGSLVQEAWVEAVEREDGGHVLAHTATGNFLRTGEAAFRLWQWAGAGDGDGDGIDRRQLPAQLHDVAGLLLSAGMLRAVEGTSRA</sequence>
<name>A0A939F7X9_9ACTN</name>
<dbReference type="RefSeq" id="WP_206963132.1">
    <property type="nucleotide sequence ID" value="NZ_BAAAJJ010000028.1"/>
</dbReference>